<proteinExistence type="inferred from homology"/>
<dbReference type="Gene3D" id="2.60.40.1400">
    <property type="entry name" value="G protein-activated inward rectifier potassium channel 1"/>
    <property type="match status" value="2"/>
</dbReference>
<dbReference type="PANTHER" id="PTHR11767">
    <property type="entry name" value="INWARD RECTIFIER POTASSIUM CHANNEL"/>
    <property type="match status" value="1"/>
</dbReference>
<evidence type="ECO:0000256" key="5">
    <source>
        <dbReference type="ARBA" id="ARBA00022882"/>
    </source>
</evidence>
<dbReference type="GO" id="GO:0034702">
    <property type="term" value="C:monoatomic ion channel complex"/>
    <property type="evidence" value="ECO:0007669"/>
    <property type="project" value="UniProtKB-KW"/>
</dbReference>
<dbReference type="Gene3D" id="1.10.287.70">
    <property type="match status" value="1"/>
</dbReference>
<feature type="domain" description="Inward rectifier potassium channel C-terminal" evidence="15">
    <location>
        <begin position="311"/>
        <end position="407"/>
    </location>
</feature>
<comment type="subcellular location">
    <subcellularLocation>
        <location evidence="1 11">Membrane</location>
        <topology evidence="1 11">Multi-pass membrane protein</topology>
    </subcellularLocation>
</comment>
<dbReference type="InterPro" id="IPR040445">
    <property type="entry name" value="Kir_TM"/>
</dbReference>
<dbReference type="InterPro" id="IPR013518">
    <property type="entry name" value="K_chnl_inward-rec_Kir_cyto"/>
</dbReference>
<protein>
    <submittedName>
        <fullName evidence="16">Uncharacterized protein</fullName>
    </submittedName>
</protein>
<comment type="similarity">
    <text evidence="11">Belongs to the inward rectifier-type potassium channel (TC 1.A.2.1) family.</text>
</comment>
<evidence type="ECO:0000256" key="8">
    <source>
        <dbReference type="ARBA" id="ARBA00023065"/>
    </source>
</evidence>
<dbReference type="SUPFAM" id="SSF81296">
    <property type="entry name" value="E set domains"/>
    <property type="match status" value="1"/>
</dbReference>
<feature type="region of interest" description="Disordered" evidence="12">
    <location>
        <begin position="1"/>
        <end position="30"/>
    </location>
</feature>
<evidence type="ECO:0000256" key="11">
    <source>
        <dbReference type="RuleBase" id="RU003822"/>
    </source>
</evidence>
<keyword evidence="2 11" id="KW-0813">Transport</keyword>
<feature type="domain" description="Potassium channel inwardly rectifying transmembrane" evidence="14">
    <location>
        <begin position="165"/>
        <end position="304"/>
    </location>
</feature>
<keyword evidence="7 13" id="KW-1133">Transmembrane helix</keyword>
<evidence type="ECO:0000313" key="16">
    <source>
        <dbReference type="EMBL" id="KAJ6216508.1"/>
    </source>
</evidence>
<dbReference type="InterPro" id="IPR014756">
    <property type="entry name" value="Ig_E-set"/>
</dbReference>
<dbReference type="AlphaFoldDB" id="A0A9Q0M0M7"/>
<sequence length="516" mass="60162">MVNYEEIPLTEPLTEGNNESKKRTKSNESVNFKSKSSQCLFTSCRRTDEINNNNKEQIDLNDNGGFVDRRRRMKRFSHDIDIEARRFRKYGSNKAISASSKILSRQTSSSSIRHDANNNPLVEYDDPREYQSLSLKITPSIVRRLPALRRESKFFPGRMRKRVILKNGNVNLNPEHVDKMHRRYLQDMFTTMVDIRWRWNLLVFTMGFLLSWFSFAVVWWLIAFSHNDFEHLTDSEWTPCINNLNSFASAILFSIETQHTIGYGSRFTNEECPEAMFVMCLQSIVGVMIQCFMVGFVFAKLSRPQKRSQTLMFSRHAVTCLRDGRLCIMFRVGDLRDKSHIIGANITAQMISRKMTEEGEVIPYYHQALPLSFDGSGTNLFLVWPAIIVHEIDENSPLYTMNCQSVQARTSYLPSEILWGHRFEQMIRYQNDVGEFFVDYSKFNNTFPTDLPTYSAKEFQDDLLHRERQIYPNDDEQDETKLDNGNVFRYHNRHRPSCPEPTLSSSTAPPIVGFQL</sequence>
<evidence type="ECO:0000259" key="14">
    <source>
        <dbReference type="Pfam" id="PF01007"/>
    </source>
</evidence>
<dbReference type="SUPFAM" id="SSF81324">
    <property type="entry name" value="Voltage-gated potassium channels"/>
    <property type="match status" value="1"/>
</dbReference>
<evidence type="ECO:0000256" key="10">
    <source>
        <dbReference type="ARBA" id="ARBA00023303"/>
    </source>
</evidence>
<dbReference type="FunFam" id="1.10.287.70:FF:000078">
    <property type="entry name" value="Putative Inward rectifier potassium channel"/>
    <property type="match status" value="1"/>
</dbReference>
<dbReference type="InterPro" id="IPR016449">
    <property type="entry name" value="K_chnl_inward-rec_Kir"/>
</dbReference>
<dbReference type="GO" id="GO:0005886">
    <property type="term" value="C:plasma membrane"/>
    <property type="evidence" value="ECO:0007669"/>
    <property type="project" value="TreeGrafter"/>
</dbReference>
<evidence type="ECO:0000256" key="4">
    <source>
        <dbReference type="ARBA" id="ARBA00022692"/>
    </source>
</evidence>
<dbReference type="PANTHER" id="PTHR11767:SF102">
    <property type="entry name" value="INWARDLY RECTIFYING POTASSIUM CHANNEL 1, ISOFORM F"/>
    <property type="match status" value="1"/>
</dbReference>
<accession>A0A9Q0M0M7</accession>
<evidence type="ECO:0000256" key="12">
    <source>
        <dbReference type="SAM" id="MobiDB-lite"/>
    </source>
</evidence>
<evidence type="ECO:0000256" key="3">
    <source>
        <dbReference type="ARBA" id="ARBA00022538"/>
    </source>
</evidence>
<keyword evidence="17" id="KW-1185">Reference proteome</keyword>
<dbReference type="Pfam" id="PF01007">
    <property type="entry name" value="IRK"/>
    <property type="match status" value="1"/>
</dbReference>
<dbReference type="GO" id="GO:0034765">
    <property type="term" value="P:regulation of monoatomic ion transmembrane transport"/>
    <property type="evidence" value="ECO:0007669"/>
    <property type="project" value="TreeGrafter"/>
</dbReference>
<feature type="transmembrane region" description="Helical" evidence="13">
    <location>
        <begin position="275"/>
        <end position="299"/>
    </location>
</feature>
<evidence type="ECO:0000259" key="15">
    <source>
        <dbReference type="Pfam" id="PF17655"/>
    </source>
</evidence>
<dbReference type="GO" id="GO:0005242">
    <property type="term" value="F:inward rectifier potassium channel activity"/>
    <property type="evidence" value="ECO:0007669"/>
    <property type="project" value="InterPro"/>
</dbReference>
<dbReference type="PRINTS" id="PR01320">
    <property type="entry name" value="KIRCHANNEL"/>
</dbReference>
<evidence type="ECO:0000256" key="6">
    <source>
        <dbReference type="ARBA" id="ARBA00022958"/>
    </source>
</evidence>
<name>A0A9Q0M0M7_BLOTA</name>
<dbReference type="OMA" id="THPEMDH"/>
<evidence type="ECO:0000313" key="17">
    <source>
        <dbReference type="Proteomes" id="UP001142055"/>
    </source>
</evidence>
<dbReference type="EMBL" id="JAPWDV010000003">
    <property type="protein sequence ID" value="KAJ6216508.1"/>
    <property type="molecule type" value="Genomic_DNA"/>
</dbReference>
<comment type="caution">
    <text evidence="16">The sequence shown here is derived from an EMBL/GenBank/DDBJ whole genome shotgun (WGS) entry which is preliminary data.</text>
</comment>
<feature type="region of interest" description="Disordered" evidence="12">
    <location>
        <begin position="494"/>
        <end position="516"/>
    </location>
</feature>
<keyword evidence="10 11" id="KW-0407">Ion channel</keyword>
<reference evidence="16" key="1">
    <citation type="submission" date="2022-12" db="EMBL/GenBank/DDBJ databases">
        <title>Genome assemblies of Blomia tropicalis.</title>
        <authorList>
            <person name="Cui Y."/>
        </authorList>
    </citation>
    <scope>NUCLEOTIDE SEQUENCE</scope>
    <source>
        <tissue evidence="16">Adult mites</tissue>
    </source>
</reference>
<keyword evidence="3 11" id="KW-0633">Potassium transport</keyword>
<keyword evidence="4 11" id="KW-0812">Transmembrane</keyword>
<dbReference type="Proteomes" id="UP001142055">
    <property type="component" value="Chromosome 3"/>
</dbReference>
<keyword evidence="6 11" id="KW-0630">Potassium</keyword>
<evidence type="ECO:0000256" key="1">
    <source>
        <dbReference type="ARBA" id="ARBA00004141"/>
    </source>
</evidence>
<evidence type="ECO:0000256" key="9">
    <source>
        <dbReference type="ARBA" id="ARBA00023136"/>
    </source>
</evidence>
<gene>
    <name evidence="16" type="ORF">RDWZM_007665</name>
</gene>
<dbReference type="Pfam" id="PF17655">
    <property type="entry name" value="IRK_C"/>
    <property type="match status" value="1"/>
</dbReference>
<keyword evidence="5 11" id="KW-0851">Voltage-gated channel</keyword>
<dbReference type="GO" id="GO:1990573">
    <property type="term" value="P:potassium ion import across plasma membrane"/>
    <property type="evidence" value="ECO:0007669"/>
    <property type="project" value="TreeGrafter"/>
</dbReference>
<evidence type="ECO:0000256" key="7">
    <source>
        <dbReference type="ARBA" id="ARBA00022989"/>
    </source>
</evidence>
<feature type="transmembrane region" description="Helical" evidence="13">
    <location>
        <begin position="201"/>
        <end position="222"/>
    </location>
</feature>
<evidence type="ECO:0000256" key="13">
    <source>
        <dbReference type="SAM" id="Phobius"/>
    </source>
</evidence>
<evidence type="ECO:0000256" key="2">
    <source>
        <dbReference type="ARBA" id="ARBA00022448"/>
    </source>
</evidence>
<keyword evidence="9 13" id="KW-0472">Membrane</keyword>
<organism evidence="16 17">
    <name type="scientific">Blomia tropicalis</name>
    <name type="common">Mite</name>
    <dbReference type="NCBI Taxonomy" id="40697"/>
    <lineage>
        <taxon>Eukaryota</taxon>
        <taxon>Metazoa</taxon>
        <taxon>Ecdysozoa</taxon>
        <taxon>Arthropoda</taxon>
        <taxon>Chelicerata</taxon>
        <taxon>Arachnida</taxon>
        <taxon>Acari</taxon>
        <taxon>Acariformes</taxon>
        <taxon>Sarcoptiformes</taxon>
        <taxon>Astigmata</taxon>
        <taxon>Glycyphagoidea</taxon>
        <taxon>Echimyopodidae</taxon>
        <taxon>Blomia</taxon>
    </lineage>
</organism>
<keyword evidence="8 11" id="KW-0406">Ion transport</keyword>
<dbReference type="InterPro" id="IPR041647">
    <property type="entry name" value="IRK_C"/>
</dbReference>